<evidence type="ECO:0000313" key="2">
    <source>
        <dbReference type="EMBL" id="WNL31148.1"/>
    </source>
</evidence>
<evidence type="ECO:0000313" key="1">
    <source>
        <dbReference type="EMBL" id="WNL28057.1"/>
    </source>
</evidence>
<dbReference type="EMBL" id="CP135130">
    <property type="protein sequence ID" value="WNP37298.1"/>
    <property type="molecule type" value="Genomic_DNA"/>
</dbReference>
<dbReference type="EMBL" id="CP135131">
    <property type="protein sequence ID" value="WNP39390.1"/>
    <property type="molecule type" value="Genomic_DNA"/>
</dbReference>
<reference evidence="1" key="1">
    <citation type="submission" date="2023-09" db="EMBL/GenBank/DDBJ databases">
        <title>Arcobacter tbilisiensis sp. nov. isolated from chicken meat in Tbilisi, Georgia.</title>
        <authorList>
            <person name="Matthias R."/>
            <person name="Zautner A.E."/>
        </authorList>
    </citation>
    <scope>NUCLEOTIDE SEQUENCE</scope>
    <source>
        <strain evidence="3">LEO 101</strain>
        <strain evidence="1">LEO 49</strain>
        <strain evidence="4">LEO 50</strain>
        <strain evidence="2">LEO 53</strain>
    </source>
</reference>
<sequence length="93" mass="10400">MKNKITITGKISAILEKEYQGAKTTQVQFLMESDSKGIEVIKVKITKDEDKLKLFKDAIVSIPVSIVAVNGNLYYTQSDFLTVSNNTNKDTQK</sequence>
<protein>
    <recommendedName>
        <fullName evidence="5">DUF3127 domain-containing protein</fullName>
    </recommendedName>
</protein>
<name>A0AA96DGY7_9BACT</name>
<evidence type="ECO:0008006" key="5">
    <source>
        <dbReference type="Google" id="ProtNLM"/>
    </source>
</evidence>
<evidence type="ECO:0000313" key="3">
    <source>
        <dbReference type="EMBL" id="WNP37298.1"/>
    </source>
</evidence>
<dbReference type="EMBL" id="CP134855">
    <property type="protein sequence ID" value="WNL31148.1"/>
    <property type="molecule type" value="Genomic_DNA"/>
</dbReference>
<gene>
    <name evidence="3" type="ORF">RJG58_06565</name>
    <name evidence="4" type="ORF">RMP69_06565</name>
    <name evidence="1" type="ORF">RMQ65_01530</name>
    <name evidence="2" type="ORF">RMQ67_06565</name>
</gene>
<organism evidence="1">
    <name type="scientific">Arcobacter sp. AZ-2023</name>
    <dbReference type="NCBI Taxonomy" id="3074453"/>
    <lineage>
        <taxon>Bacteria</taxon>
        <taxon>Pseudomonadati</taxon>
        <taxon>Campylobacterota</taxon>
        <taxon>Epsilonproteobacteria</taxon>
        <taxon>Campylobacterales</taxon>
        <taxon>Arcobacteraceae</taxon>
        <taxon>Arcobacter</taxon>
    </lineage>
</organism>
<dbReference type="EMBL" id="CP134853">
    <property type="protein sequence ID" value="WNL28057.1"/>
    <property type="molecule type" value="Genomic_DNA"/>
</dbReference>
<dbReference type="AlphaFoldDB" id="A0AA96DGY7"/>
<evidence type="ECO:0000313" key="4">
    <source>
        <dbReference type="EMBL" id="WNP39390.1"/>
    </source>
</evidence>
<accession>A0AA96DGY7</accession>
<proteinExistence type="predicted"/>